<keyword evidence="2" id="KW-0812">Transmembrane</keyword>
<keyword evidence="2" id="KW-0472">Membrane</keyword>
<feature type="transmembrane region" description="Helical" evidence="2">
    <location>
        <begin position="165"/>
        <end position="185"/>
    </location>
</feature>
<feature type="region of interest" description="Disordered" evidence="1">
    <location>
        <begin position="85"/>
        <end position="118"/>
    </location>
</feature>
<keyword evidence="5" id="KW-1185">Reference proteome</keyword>
<dbReference type="InterPro" id="IPR019886">
    <property type="entry name" value="Na_symporter_ssu"/>
</dbReference>
<accession>A0A940YAM5</accession>
<dbReference type="Pfam" id="PF13937">
    <property type="entry name" value="DUF4212"/>
    <property type="match status" value="1"/>
</dbReference>
<feature type="region of interest" description="Disordered" evidence="1">
    <location>
        <begin position="1"/>
        <end position="66"/>
    </location>
</feature>
<proteinExistence type="predicted"/>
<feature type="transmembrane region" description="Helical" evidence="2">
    <location>
        <begin position="133"/>
        <end position="153"/>
    </location>
</feature>
<evidence type="ECO:0000259" key="3">
    <source>
        <dbReference type="Pfam" id="PF13937"/>
    </source>
</evidence>
<protein>
    <submittedName>
        <fullName evidence="4">DUF4212 domain-containing protein</fullName>
    </submittedName>
</protein>
<gene>
    <name evidence="4" type="ORF">KAK03_14385</name>
</gene>
<comment type="caution">
    <text evidence="4">The sequence shown here is derived from an EMBL/GenBank/DDBJ whole genome shotgun (WGS) entry which is preliminary data.</text>
</comment>
<feature type="domain" description="Sodium symporter small subunit" evidence="3">
    <location>
        <begin position="124"/>
        <end position="197"/>
    </location>
</feature>
<organism evidence="4 5">
    <name type="scientific">Ideonella alba</name>
    <dbReference type="NCBI Taxonomy" id="2824118"/>
    <lineage>
        <taxon>Bacteria</taxon>
        <taxon>Pseudomonadati</taxon>
        <taxon>Pseudomonadota</taxon>
        <taxon>Betaproteobacteria</taxon>
        <taxon>Burkholderiales</taxon>
        <taxon>Sphaerotilaceae</taxon>
        <taxon>Ideonella</taxon>
    </lineage>
</organism>
<evidence type="ECO:0000256" key="2">
    <source>
        <dbReference type="SAM" id="Phobius"/>
    </source>
</evidence>
<dbReference type="Proteomes" id="UP000676246">
    <property type="component" value="Unassembled WGS sequence"/>
</dbReference>
<evidence type="ECO:0000313" key="4">
    <source>
        <dbReference type="EMBL" id="MBQ0931671.1"/>
    </source>
</evidence>
<keyword evidence="2" id="KW-1133">Transmembrane helix</keyword>
<name>A0A940YAM5_9BURK</name>
<reference evidence="4 5" key="1">
    <citation type="submission" date="2021-04" db="EMBL/GenBank/DDBJ databases">
        <title>The genome sequence of Ideonella sp. 3Y2.</title>
        <authorList>
            <person name="Liu Y."/>
        </authorList>
    </citation>
    <scope>NUCLEOTIDE SEQUENCE [LARGE SCALE GENOMIC DNA]</scope>
    <source>
        <strain evidence="4 5">3Y2</strain>
    </source>
</reference>
<sequence>MRRPRAQPPAGAATIGHRPNRPTSHAEGGHDEETPGRALGGDEPETGVRGGADGRAGPRRAAPAAGCGCRGQPLCAPAGLAGASSRAVGRPGDGAGAAGPVAAGHGGQDQPVSGPGGLPVSDAQRRYWRSVRWLTAVLLALWLVAAFGVVYFARTLSFGFFGWTFGFWWSAQGALLVFVALVVVYQVAARRLDERVAVDEAD</sequence>
<evidence type="ECO:0000313" key="5">
    <source>
        <dbReference type="Proteomes" id="UP000676246"/>
    </source>
</evidence>
<dbReference type="NCBIfam" id="TIGR03647">
    <property type="entry name" value="Na_symport_sm"/>
    <property type="match status" value="1"/>
</dbReference>
<dbReference type="EMBL" id="JAGQDD010000010">
    <property type="protein sequence ID" value="MBQ0931671.1"/>
    <property type="molecule type" value="Genomic_DNA"/>
</dbReference>
<evidence type="ECO:0000256" key="1">
    <source>
        <dbReference type="SAM" id="MobiDB-lite"/>
    </source>
</evidence>
<dbReference type="AlphaFoldDB" id="A0A940YAM5"/>